<dbReference type="InParanoid" id="E9H302"/>
<evidence type="ECO:0000256" key="1">
    <source>
        <dbReference type="SAM" id="Phobius"/>
    </source>
</evidence>
<dbReference type="KEGG" id="dpx:DAPPUDRAFT_109415"/>
<dbReference type="EMBL" id="GL732587">
    <property type="protein sequence ID" value="EFX73874.1"/>
    <property type="molecule type" value="Genomic_DNA"/>
</dbReference>
<organism evidence="3 4">
    <name type="scientific">Daphnia pulex</name>
    <name type="common">Water flea</name>
    <dbReference type="NCBI Taxonomy" id="6669"/>
    <lineage>
        <taxon>Eukaryota</taxon>
        <taxon>Metazoa</taxon>
        <taxon>Ecdysozoa</taxon>
        <taxon>Arthropoda</taxon>
        <taxon>Crustacea</taxon>
        <taxon>Branchiopoda</taxon>
        <taxon>Diplostraca</taxon>
        <taxon>Cladocera</taxon>
        <taxon>Anomopoda</taxon>
        <taxon>Daphniidae</taxon>
        <taxon>Daphnia</taxon>
    </lineage>
</organism>
<protein>
    <submittedName>
        <fullName evidence="3">Uncharacterized protein</fullName>
    </submittedName>
</protein>
<proteinExistence type="predicted"/>
<feature type="transmembrane region" description="Helical" evidence="1">
    <location>
        <begin position="39"/>
        <end position="61"/>
    </location>
</feature>
<dbReference type="HOGENOM" id="CLU_1074647_0_0_1"/>
<dbReference type="AlphaFoldDB" id="E9H302"/>
<keyword evidence="4" id="KW-1185">Reference proteome</keyword>
<gene>
    <name evidence="3" type="ORF">DAPPUDRAFT_109415</name>
</gene>
<feature type="signal peptide" evidence="2">
    <location>
        <begin position="1"/>
        <end position="20"/>
    </location>
</feature>
<feature type="transmembrane region" description="Helical" evidence="1">
    <location>
        <begin position="73"/>
        <end position="95"/>
    </location>
</feature>
<reference evidence="3 4" key="1">
    <citation type="journal article" date="2011" name="Science">
        <title>The ecoresponsive genome of Daphnia pulex.</title>
        <authorList>
            <person name="Colbourne J.K."/>
            <person name="Pfrender M.E."/>
            <person name="Gilbert D."/>
            <person name="Thomas W.K."/>
            <person name="Tucker A."/>
            <person name="Oakley T.H."/>
            <person name="Tokishita S."/>
            <person name="Aerts A."/>
            <person name="Arnold G.J."/>
            <person name="Basu M.K."/>
            <person name="Bauer D.J."/>
            <person name="Caceres C.E."/>
            <person name="Carmel L."/>
            <person name="Casola C."/>
            <person name="Choi J.H."/>
            <person name="Detter J.C."/>
            <person name="Dong Q."/>
            <person name="Dusheyko S."/>
            <person name="Eads B.D."/>
            <person name="Frohlich T."/>
            <person name="Geiler-Samerotte K.A."/>
            <person name="Gerlach D."/>
            <person name="Hatcher P."/>
            <person name="Jogdeo S."/>
            <person name="Krijgsveld J."/>
            <person name="Kriventseva E.V."/>
            <person name="Kultz D."/>
            <person name="Laforsch C."/>
            <person name="Lindquist E."/>
            <person name="Lopez J."/>
            <person name="Manak J.R."/>
            <person name="Muller J."/>
            <person name="Pangilinan J."/>
            <person name="Patwardhan R.P."/>
            <person name="Pitluck S."/>
            <person name="Pritham E.J."/>
            <person name="Rechtsteiner A."/>
            <person name="Rho M."/>
            <person name="Rogozin I.B."/>
            <person name="Sakarya O."/>
            <person name="Salamov A."/>
            <person name="Schaack S."/>
            <person name="Shapiro H."/>
            <person name="Shiga Y."/>
            <person name="Skalitzky C."/>
            <person name="Smith Z."/>
            <person name="Souvorov A."/>
            <person name="Sung W."/>
            <person name="Tang Z."/>
            <person name="Tsuchiya D."/>
            <person name="Tu H."/>
            <person name="Vos H."/>
            <person name="Wang M."/>
            <person name="Wolf Y.I."/>
            <person name="Yamagata H."/>
            <person name="Yamada T."/>
            <person name="Ye Y."/>
            <person name="Shaw J.R."/>
            <person name="Andrews J."/>
            <person name="Crease T.J."/>
            <person name="Tang H."/>
            <person name="Lucas S.M."/>
            <person name="Robertson H.M."/>
            <person name="Bork P."/>
            <person name="Koonin E.V."/>
            <person name="Zdobnov E.M."/>
            <person name="Grigoriev I.V."/>
            <person name="Lynch M."/>
            <person name="Boore J.L."/>
        </authorList>
    </citation>
    <scope>NUCLEOTIDE SEQUENCE [LARGE SCALE GENOMIC DNA]</scope>
</reference>
<keyword evidence="1" id="KW-0812">Transmembrane</keyword>
<dbReference type="PhylomeDB" id="E9H302"/>
<name>E9H302_DAPPU</name>
<evidence type="ECO:0000256" key="2">
    <source>
        <dbReference type="SAM" id="SignalP"/>
    </source>
</evidence>
<keyword evidence="1" id="KW-1133">Transmembrane helix</keyword>
<keyword evidence="2" id="KW-0732">Signal</keyword>
<feature type="chain" id="PRO_5003237695" evidence="2">
    <location>
        <begin position="21"/>
        <end position="259"/>
    </location>
</feature>
<accession>E9H302</accession>
<sequence length="259" mass="28665">MMLWGHRTLVALLVVAVAAAAVVLPVVVAVVVAAVAMVIEAVAVVAVAAAAVAVAALLLPLQRVLPEPHIRLHGFLDSFLLWILVFPTSSISFTMRDIRLNTSSRRLAFVSSLVNRSFSFTRKFPVSRDCHHIRSKRIKINTADPGKVNAAYPEYVGDSSLVKQNPTRLRKNAKKETGLVSKENLPQSNPEATECCVDPSQTQKYKGKNQVRQIRFLDDEDESDFNDSFTKTKKPKVRKATNVAKVIKILMISKYERTA</sequence>
<evidence type="ECO:0000313" key="3">
    <source>
        <dbReference type="EMBL" id="EFX73874.1"/>
    </source>
</evidence>
<dbReference type="OrthoDB" id="6610952at2759"/>
<evidence type="ECO:0000313" key="4">
    <source>
        <dbReference type="Proteomes" id="UP000000305"/>
    </source>
</evidence>
<keyword evidence="1" id="KW-0472">Membrane</keyword>
<dbReference type="Proteomes" id="UP000000305">
    <property type="component" value="Unassembled WGS sequence"/>
</dbReference>